<organism evidence="2 3">
    <name type="scientific">Fusarium oxysporum f. sp. raphani 54005</name>
    <dbReference type="NCBI Taxonomy" id="1089458"/>
    <lineage>
        <taxon>Eukaryota</taxon>
        <taxon>Fungi</taxon>
        <taxon>Dikarya</taxon>
        <taxon>Ascomycota</taxon>
        <taxon>Pezizomycotina</taxon>
        <taxon>Sordariomycetes</taxon>
        <taxon>Hypocreomycetidae</taxon>
        <taxon>Hypocreales</taxon>
        <taxon>Nectriaceae</taxon>
        <taxon>Fusarium</taxon>
        <taxon>Fusarium oxysporum species complex</taxon>
    </lineage>
</organism>
<evidence type="ECO:0000259" key="1">
    <source>
        <dbReference type="SMART" id="SM00829"/>
    </source>
</evidence>
<dbReference type="Pfam" id="PF08240">
    <property type="entry name" value="ADH_N"/>
    <property type="match status" value="1"/>
</dbReference>
<dbReference type="PANTHER" id="PTHR45033">
    <property type="match status" value="1"/>
</dbReference>
<proteinExistence type="predicted"/>
<dbReference type="SUPFAM" id="SSF51735">
    <property type="entry name" value="NAD(P)-binding Rossmann-fold domains"/>
    <property type="match status" value="1"/>
</dbReference>
<dbReference type="InterPro" id="IPR013154">
    <property type="entry name" value="ADH-like_N"/>
</dbReference>
<dbReference type="PANTHER" id="PTHR45033:SF2">
    <property type="entry name" value="ZINC-TYPE ALCOHOL DEHYDROGENASE-LIKE PROTEIN C1773.06C"/>
    <property type="match status" value="1"/>
</dbReference>
<dbReference type="InterPro" id="IPR020843">
    <property type="entry name" value="ER"/>
</dbReference>
<dbReference type="InterPro" id="IPR011032">
    <property type="entry name" value="GroES-like_sf"/>
</dbReference>
<dbReference type="OrthoDB" id="9930022at2759"/>
<sequence>MSRTTACWNITGRESGLDGMTFDKVPVPRLLDHDVLVRMRGVSLNYRDLVIIEGKYPFGYKKPVIAASDGAGEIVEIGDKVTQWKVGDKVVTLFNQAHQTEPIDVEATKSGLGSAIDGTLTEYGVFNENGLIGLPSNLSFVEGATLSCAGLTSWNALFGLRPVKAGDTVLVQGTGGVSLFALQFAKAAGATVIATTSSIEKMELLKRLGADHVINYKEDDQWGVTARNFTPDKRGVDHVLQAGGPGTMPQSLEAVRLEGIIHVIGAINYLDQTEPPDSVTTTDLIVHMCIVRGFVVGSRRQMEDMARFVEANDIHPIIDKRVFAFKEAKEGFEYLRQQRHIGKVVVTVD</sequence>
<dbReference type="HOGENOM" id="CLU_026673_3_4_1"/>
<accession>X0B7D0</accession>
<name>X0B7D0_FUSOX</name>
<dbReference type="SUPFAM" id="SSF50129">
    <property type="entry name" value="GroES-like"/>
    <property type="match status" value="1"/>
</dbReference>
<dbReference type="Proteomes" id="UP000030663">
    <property type="component" value="Unassembled WGS sequence"/>
</dbReference>
<dbReference type="Gene3D" id="3.90.180.10">
    <property type="entry name" value="Medium-chain alcohol dehydrogenases, catalytic domain"/>
    <property type="match status" value="1"/>
</dbReference>
<reference evidence="2 3" key="1">
    <citation type="submission" date="2011-11" db="EMBL/GenBank/DDBJ databases">
        <title>The Genome Sequence of Fusarium oxysporum PHW815.</title>
        <authorList>
            <consortium name="The Broad Institute Genome Sequencing Platform"/>
            <person name="Ma L.-J."/>
            <person name="Gale L.R."/>
            <person name="Schwartz D.C."/>
            <person name="Zhou S."/>
            <person name="Corby-Kistler H."/>
            <person name="Young S.K."/>
            <person name="Zeng Q."/>
            <person name="Gargeya S."/>
            <person name="Fitzgerald M."/>
            <person name="Haas B."/>
            <person name="Abouelleil A."/>
            <person name="Alvarado L."/>
            <person name="Arachchi H.M."/>
            <person name="Berlin A."/>
            <person name="Brown A."/>
            <person name="Chapman S.B."/>
            <person name="Chen Z."/>
            <person name="Dunbar C."/>
            <person name="Freedman E."/>
            <person name="Gearin G."/>
            <person name="Goldberg J."/>
            <person name="Griggs A."/>
            <person name="Gujja S."/>
            <person name="Heiman D."/>
            <person name="Howarth C."/>
            <person name="Larson L."/>
            <person name="Lui A."/>
            <person name="MacDonald P.J.P."/>
            <person name="Montmayeur A."/>
            <person name="Murphy C."/>
            <person name="Neiman D."/>
            <person name="Pearson M."/>
            <person name="Priest M."/>
            <person name="Roberts A."/>
            <person name="Saif S."/>
            <person name="Shea T."/>
            <person name="Shenoy N."/>
            <person name="Sisk P."/>
            <person name="Stolte C."/>
            <person name="Sykes S."/>
            <person name="Wortman J."/>
            <person name="Nusbaum C."/>
            <person name="Birren B."/>
        </authorList>
    </citation>
    <scope>NUCLEOTIDE SEQUENCE [LARGE SCALE GENOMIC DNA]</scope>
    <source>
        <strain evidence="2 3">54005</strain>
    </source>
</reference>
<dbReference type="InterPro" id="IPR036291">
    <property type="entry name" value="NAD(P)-bd_dom_sf"/>
</dbReference>
<dbReference type="GO" id="GO:0016491">
    <property type="term" value="F:oxidoreductase activity"/>
    <property type="evidence" value="ECO:0007669"/>
    <property type="project" value="InterPro"/>
</dbReference>
<dbReference type="Pfam" id="PF00107">
    <property type="entry name" value="ADH_zinc_N"/>
    <property type="match status" value="1"/>
</dbReference>
<keyword evidence="3" id="KW-1185">Reference proteome</keyword>
<feature type="domain" description="Enoyl reductase (ER)" evidence="1">
    <location>
        <begin position="15"/>
        <end position="346"/>
    </location>
</feature>
<gene>
    <name evidence="2" type="ORF">FOQG_17246</name>
</gene>
<evidence type="ECO:0000313" key="3">
    <source>
        <dbReference type="Proteomes" id="UP000030663"/>
    </source>
</evidence>
<dbReference type="SMART" id="SM00829">
    <property type="entry name" value="PKS_ER"/>
    <property type="match status" value="1"/>
</dbReference>
<dbReference type="InterPro" id="IPR013149">
    <property type="entry name" value="ADH-like_C"/>
</dbReference>
<dbReference type="EMBL" id="JH658549">
    <property type="protein sequence ID" value="EXK78065.1"/>
    <property type="molecule type" value="Genomic_DNA"/>
</dbReference>
<protein>
    <submittedName>
        <fullName evidence="2">Alcohol dehydrogenase</fullName>
    </submittedName>
</protein>
<dbReference type="CDD" id="cd08276">
    <property type="entry name" value="MDR7"/>
    <property type="match status" value="1"/>
</dbReference>
<dbReference type="InterPro" id="IPR052711">
    <property type="entry name" value="Zinc_ADH-like"/>
</dbReference>
<evidence type="ECO:0000313" key="2">
    <source>
        <dbReference type="EMBL" id="EXK78065.1"/>
    </source>
</evidence>
<dbReference type="AlphaFoldDB" id="X0B7D0"/>
<dbReference type="Gene3D" id="3.40.50.720">
    <property type="entry name" value="NAD(P)-binding Rossmann-like Domain"/>
    <property type="match status" value="1"/>
</dbReference>